<keyword evidence="8" id="KW-0012">Acyltransferase</keyword>
<dbReference type="UniPathway" id="UPA00094"/>
<comment type="similarity">
    <text evidence="2">Belongs to the short-chain dehydrogenases/reductases (SDR) family.</text>
</comment>
<dbReference type="Proteomes" id="UP000005234">
    <property type="component" value="Chromosome"/>
</dbReference>
<dbReference type="SUPFAM" id="SSF51735">
    <property type="entry name" value="NAD(P)-binding Rossmann-fold domains"/>
    <property type="match status" value="3"/>
</dbReference>
<feature type="region of interest" description="N-terminal hotdog fold" evidence="10">
    <location>
        <begin position="900"/>
        <end position="1019"/>
    </location>
</feature>
<dbReference type="SUPFAM" id="SSF50129">
    <property type="entry name" value="GroES-like"/>
    <property type="match status" value="1"/>
</dbReference>
<keyword evidence="7" id="KW-0511">Multifunctional enzyme</keyword>
<feature type="active site" description="Proton donor; for dehydratase activity" evidence="10">
    <location>
        <position position="1097"/>
    </location>
</feature>
<comment type="pathway">
    <text evidence="1">Lipid metabolism; fatty acid biosynthesis.</text>
</comment>
<dbReference type="STRING" id="767434.Fraau_2831"/>
<dbReference type="InterPro" id="IPR020841">
    <property type="entry name" value="PKS_Beta-ketoAc_synthase_dom"/>
</dbReference>
<dbReference type="eggNOG" id="COG3321">
    <property type="taxonomic scope" value="Bacteria"/>
</dbReference>
<dbReference type="Gene3D" id="1.10.1200.10">
    <property type="entry name" value="ACP-like"/>
    <property type="match status" value="1"/>
</dbReference>
<dbReference type="CDD" id="cd05195">
    <property type="entry name" value="enoyl_red"/>
    <property type="match status" value="1"/>
</dbReference>
<dbReference type="InterPro" id="IPR020843">
    <property type="entry name" value="ER"/>
</dbReference>
<dbReference type="InterPro" id="IPR016035">
    <property type="entry name" value="Acyl_Trfase/lysoPLipase"/>
</dbReference>
<dbReference type="RefSeq" id="WP_014404168.1">
    <property type="nucleotide sequence ID" value="NC_017033.1"/>
</dbReference>
<evidence type="ECO:0000259" key="11">
    <source>
        <dbReference type="PROSITE" id="PS50075"/>
    </source>
</evidence>
<dbReference type="GO" id="GO:0031177">
    <property type="term" value="F:phosphopantetheine binding"/>
    <property type="evidence" value="ECO:0007669"/>
    <property type="project" value="InterPro"/>
</dbReference>
<dbReference type="InterPro" id="IPR042104">
    <property type="entry name" value="PKS_dehydratase_sf"/>
</dbReference>
<evidence type="ECO:0000256" key="8">
    <source>
        <dbReference type="ARBA" id="ARBA00023315"/>
    </source>
</evidence>
<keyword evidence="6" id="KW-0521">NADP</keyword>
<evidence type="ECO:0000256" key="3">
    <source>
        <dbReference type="ARBA" id="ARBA00022450"/>
    </source>
</evidence>
<dbReference type="SMART" id="SM00825">
    <property type="entry name" value="PKS_KS"/>
    <property type="match status" value="1"/>
</dbReference>
<dbReference type="SUPFAM" id="SSF52151">
    <property type="entry name" value="FabD/lysophospholipase-like"/>
    <property type="match status" value="1"/>
</dbReference>
<dbReference type="GO" id="GO:0016491">
    <property type="term" value="F:oxidoreductase activity"/>
    <property type="evidence" value="ECO:0007669"/>
    <property type="project" value="InterPro"/>
</dbReference>
<dbReference type="InterPro" id="IPR029063">
    <property type="entry name" value="SAM-dependent_MTases_sf"/>
</dbReference>
<dbReference type="InterPro" id="IPR049900">
    <property type="entry name" value="PKS_mFAS_DH"/>
</dbReference>
<feature type="domain" description="PKS/mFAS DH" evidence="13">
    <location>
        <begin position="900"/>
        <end position="1180"/>
    </location>
</feature>
<feature type="region of interest" description="C-terminal hotdog fold" evidence="10">
    <location>
        <begin position="1035"/>
        <end position="1180"/>
    </location>
</feature>
<dbReference type="Pfam" id="PF00109">
    <property type="entry name" value="ketoacyl-synt"/>
    <property type="match status" value="1"/>
</dbReference>
<dbReference type="CDD" id="cd00833">
    <property type="entry name" value="PKS"/>
    <property type="match status" value="1"/>
</dbReference>
<dbReference type="FunFam" id="3.40.50.720:FF:000209">
    <property type="entry name" value="Polyketide synthase Pks12"/>
    <property type="match status" value="1"/>
</dbReference>
<accession>H8L0C5</accession>
<dbReference type="Pfam" id="PF00698">
    <property type="entry name" value="Acyl_transf_1"/>
    <property type="match status" value="1"/>
</dbReference>
<dbReference type="eggNOG" id="COG1028">
    <property type="taxonomic scope" value="Bacteria"/>
</dbReference>
<protein>
    <submittedName>
        <fullName evidence="14">Polyketide synthase family protein</fullName>
    </submittedName>
</protein>
<dbReference type="SMART" id="SM00823">
    <property type="entry name" value="PKS_PP"/>
    <property type="match status" value="1"/>
</dbReference>
<dbReference type="InterPro" id="IPR018201">
    <property type="entry name" value="Ketoacyl_synth_AS"/>
</dbReference>
<dbReference type="InterPro" id="IPR013968">
    <property type="entry name" value="PKS_KR"/>
</dbReference>
<feature type="active site" description="Proton acceptor; for dehydratase activity" evidence="10">
    <location>
        <position position="929"/>
    </location>
</feature>
<dbReference type="SMART" id="SM00827">
    <property type="entry name" value="PKS_AT"/>
    <property type="match status" value="1"/>
</dbReference>
<dbReference type="InterPro" id="IPR016039">
    <property type="entry name" value="Thiolase-like"/>
</dbReference>
<dbReference type="Pfam" id="PF00107">
    <property type="entry name" value="ADH_zinc_N"/>
    <property type="match status" value="1"/>
</dbReference>
<evidence type="ECO:0000256" key="10">
    <source>
        <dbReference type="PROSITE-ProRule" id="PRU01363"/>
    </source>
</evidence>
<dbReference type="InterPro" id="IPR009081">
    <property type="entry name" value="PP-bd_ACP"/>
</dbReference>
<keyword evidence="15" id="KW-1185">Reference proteome</keyword>
<dbReference type="Gene3D" id="3.10.129.110">
    <property type="entry name" value="Polyketide synthase dehydratase"/>
    <property type="match status" value="1"/>
</dbReference>
<proteinExistence type="inferred from homology"/>
<dbReference type="InterPro" id="IPR020806">
    <property type="entry name" value="PKS_PP-bd"/>
</dbReference>
<dbReference type="InterPro" id="IPR016036">
    <property type="entry name" value="Malonyl_transacylase_ACP-bd"/>
</dbReference>
<dbReference type="InterPro" id="IPR011032">
    <property type="entry name" value="GroES-like_sf"/>
</dbReference>
<dbReference type="Gene3D" id="3.90.180.10">
    <property type="entry name" value="Medium-chain alcohol dehydrogenases, catalytic domain"/>
    <property type="match status" value="1"/>
</dbReference>
<organism evidence="14 15">
    <name type="scientific">Frateuria aurantia (strain ATCC 33424 / DSM 6220 / KCTC 2777 / LMG 1558 / NBRC 3245 / NCIMB 13370)</name>
    <name type="common">Acetobacter aurantius</name>
    <dbReference type="NCBI Taxonomy" id="767434"/>
    <lineage>
        <taxon>Bacteria</taxon>
        <taxon>Pseudomonadati</taxon>
        <taxon>Pseudomonadota</taxon>
        <taxon>Gammaproteobacteria</taxon>
        <taxon>Lysobacterales</taxon>
        <taxon>Rhodanobacteraceae</taxon>
        <taxon>Frateuria</taxon>
    </lineage>
</organism>
<dbReference type="Gene3D" id="3.40.366.10">
    <property type="entry name" value="Malonyl-Coenzyme A Acyl Carrier Protein, domain 2"/>
    <property type="match status" value="1"/>
</dbReference>
<comment type="function">
    <text evidence="9">Involved in production of the polyketide antibiotic thailandamide.</text>
</comment>
<dbReference type="SMART" id="SM00826">
    <property type="entry name" value="PKS_DH"/>
    <property type="match status" value="1"/>
</dbReference>
<dbReference type="Pfam" id="PF08659">
    <property type="entry name" value="KR"/>
    <property type="match status" value="1"/>
</dbReference>
<dbReference type="PROSITE" id="PS52019">
    <property type="entry name" value="PKS_MFAS_DH"/>
    <property type="match status" value="1"/>
</dbReference>
<evidence type="ECO:0000313" key="14">
    <source>
        <dbReference type="EMBL" id="AFC87165.1"/>
    </source>
</evidence>
<dbReference type="Pfam" id="PF02801">
    <property type="entry name" value="Ketoacyl-synt_C"/>
    <property type="match status" value="1"/>
</dbReference>
<evidence type="ECO:0000256" key="7">
    <source>
        <dbReference type="ARBA" id="ARBA00023268"/>
    </source>
</evidence>
<dbReference type="Gene3D" id="3.40.47.10">
    <property type="match status" value="1"/>
</dbReference>
<dbReference type="SMART" id="SM01294">
    <property type="entry name" value="PKS_PP_betabranch"/>
    <property type="match status" value="1"/>
</dbReference>
<dbReference type="Gene3D" id="3.40.50.720">
    <property type="entry name" value="NAD(P)-binding Rossmann-like Domain"/>
    <property type="match status" value="2"/>
</dbReference>
<dbReference type="Gene3D" id="3.30.70.3290">
    <property type="match status" value="1"/>
</dbReference>
<dbReference type="KEGG" id="fau:Fraau_2831"/>
<keyword evidence="5" id="KW-0808">Transferase</keyword>
<dbReference type="Pfam" id="PF00550">
    <property type="entry name" value="PP-binding"/>
    <property type="match status" value="1"/>
</dbReference>
<keyword evidence="3" id="KW-0596">Phosphopantetheine</keyword>
<reference evidence="14" key="1">
    <citation type="submission" date="2012-02" db="EMBL/GenBank/DDBJ databases">
        <title>The complete genome of Frateuria aurantia DSM 6220.</title>
        <authorList>
            <consortium name="US DOE Joint Genome Institute (JGI-PGF)"/>
            <person name="Lucas S."/>
            <person name="Copeland A."/>
            <person name="Lapidus A."/>
            <person name="Glavina del Rio T."/>
            <person name="Dalin E."/>
            <person name="Tice H."/>
            <person name="Bruce D."/>
            <person name="Goodwin L."/>
            <person name="Pitluck S."/>
            <person name="Peters L."/>
            <person name="Ovchinnikova G."/>
            <person name="Teshima H."/>
            <person name="Kyrpides N."/>
            <person name="Mavromatis K."/>
            <person name="Ivanova N."/>
            <person name="Brettin T."/>
            <person name="Detter J.C."/>
            <person name="Han C."/>
            <person name="Larimer F."/>
            <person name="Land M."/>
            <person name="Hauser L."/>
            <person name="Markowitz V."/>
            <person name="Cheng J.-F."/>
            <person name="Hugenholtz P."/>
            <person name="Woyke T."/>
            <person name="Wu D."/>
            <person name="Brambilla E."/>
            <person name="Klenk H.-P."/>
            <person name="Eisen J.A."/>
        </authorList>
    </citation>
    <scope>NUCLEOTIDE SEQUENCE</scope>
    <source>
        <strain evidence="14">DSM 6220</strain>
    </source>
</reference>
<evidence type="ECO:0000259" key="12">
    <source>
        <dbReference type="PROSITE" id="PS52004"/>
    </source>
</evidence>
<dbReference type="GO" id="GO:0006633">
    <property type="term" value="P:fatty acid biosynthetic process"/>
    <property type="evidence" value="ECO:0007669"/>
    <property type="project" value="UniProtKB-UniPathway"/>
</dbReference>
<dbReference type="InterPro" id="IPR013154">
    <property type="entry name" value="ADH-like_N"/>
</dbReference>
<dbReference type="PANTHER" id="PTHR43775:SF37">
    <property type="entry name" value="SI:DKEY-61P9.11"/>
    <property type="match status" value="1"/>
</dbReference>
<evidence type="ECO:0000313" key="15">
    <source>
        <dbReference type="Proteomes" id="UP000005234"/>
    </source>
</evidence>
<sequence>MSKPVAIIGMACRFPGGVATPEDYWNLLVAETDAVTQVPPTRFGTEFYQHPSKQEPGKSYTFAAGVLDQVMGFDAAFFGISPREAAHMDPQQRLLLELAWETFEHSGKTPAEMAGSDYAVFVGVASGDYGDRTVDDLNIIDAYSATGNTASIASNRISYLYDLRGPSMSIDTACSSSLVALHQACNAIQSGDATTALAGGVNLLLHPFPFVGFSKASMLSPTGRCRAFDASGDGYVRAEGGALVLLKDLEQALADGDEIHAVIMGSGVNSDGHSQGGINVPTSDTQGALLEAVYQRAGISPEQLDYIEAHGTGTAVGDPVEARALAEIIGQRRPKDQPLLIGSAKTNLGHLETASGMAGLIKAVLSLKHRAVPASIHFKTPNPNIDFVRSGLQVVDRYTPLQSALPLVMGINSFGFGGTNAHVIVQEAPPRPAPAAPPATNTNTTELAPLILSARSEAALQALALECKQRLESGMDWSALAASIARKRQWLNYRAVLTPDRVEEGLTALERLAEGHKADHLVRGDAPVSAGKLALIFSGNGSQWAGMGKQLLAQDPVYRAAVEDFDRLWCQDGSSSLLAAMQAGVDEDWLAATEHAQPILFAMQYGMVKVLEQQGLIYDACYGHSVGEIAAAWACGALSLEQAITVIKRRSIAQGKTRGMGRMAAVGLGKEAVLALIAELGLADDVEIAGTNSPRAVTLAGSQSALEQIRDRVKADGGLCQLLNLDYAFHSRQMDGIREEVLGQLASLKPGPASRTFVSAVTGTELAGPELDAEYWWRNIREPVAFDQASACLIDAGYRLFLEVGPHSILRSYVSQQLEEAKVSGRVLPTLKRGHDTTEALHRAWAAIIANGASLDPARSYGTTALLPASALPHYPWQREHYQLPATAEGYDLVYRHREHPLLGYRLKDADYAWENQIDPVKLPLLADHVVNGAVVFPGTGYAEIALAAARIRFGTEAVALENLEIRAPVSFQPQQAKLFRLTLDPRTSGFSIETRARMSAEPWVLNVTGRLLANGPALKPGSRYDLASLARLQSRPPIEGAELYQQAAQLGLAFGDGFRWIQSVRIDDQEALAELKLPDSVQPHLGDYLFHPAMMDGGFHPLLALLADDSDDHAAYVPVQMGRVDYLGRGQPVAQVRVSILRRSPHSVLAAFTYLDADGVIIAQISQCRFRRADLSGRRHAPPDRYVFEAVPRARFAAAGSEQLPLPHDLLVQASARLEHREDQALRQVHREEMMPLLDVLAAAYARRAIDAVHLLDGDGEIVPEQKALAARLVDMLLQDQVLVRDGDQLRWGTEELPPIEELWRSLLALSPAHAAELALIAHCGAALPALLRGELAPAKLLAASRSSLVDHYYDSSPTWAYAHALQQAAIEALIAGWNGPRPLRVLEIMAPESHLPRPAHPRIQAACDYVLAGTDEQLAAFDDSAYPLLDTATLSLAETPQLSLASGRNAEFDLIISHHLLTGVAAAGNLLAALRGWLVPGGSLLLAEAQSGRLQDIVFGAESGAVALPDPALIENWLQQAGFEACGHLSESENALEGEPVLVYARQPWIEPASAPATGRSWLLLVPDADQGEAAQFGAAIADALREQGQTAVQCAAADAATALSALPVNAAPAQLIYLAGSLWTAEADTDGATIMARQEAGPVGLARLARALPPVTAERSLQLWVVTRGGAALELPADAHQVHSEQIRPDQIRPEQASTWGLGRVLMNEQSAFNTRLLDILPEVTDPVAALLGECLADTGEDEVVLSAHGRYVARMRHAATIEARQRESAGTRPPSVLGFEAPGSLRNLQWQSLPERELAPDEVEIEPIAVGLNFRDVMYAMGLLSDEAVENGFAGPTIGMELSGHIRRLGRDVQGYRIGDAVVGFAPACYASRVRTPASAVCHKPASLGFEAAATIPSTFFTAYYALHELGRLRPGEKVLIHGGAGGVGIAAIQLAKHLGAEVFATAGSPEKREFVRLLGADHVLDSRSLLFADEILRLTHGKGIDIVLNSLAGEAMVRSIDVLRPFGRFLELGKRDFYENTSLGLRPFRNNISYFGIDADQLMGVHPELTARLFAEVMQLLADRQLSPLPYRAFRADQAQDAFRYMQQARQIGKILLTFPEGAPAPEQLESQEMALPAAASYLVMGGTSGLGFATARWLVSRGARHIVLASRSARLSPELQHETRMWQLAGIEVQVESCDLTEAASVQALISRIDRPEAPLKGLVHSAMVLADGLLTNLDDEAFRQVLAPKVAGAWNLHQATRGLGLDFFVVYSSATTFLGNPGQSNYVAANAYLESLTLLRRSQGLASSFMAWGPLEDVGFLARNSQTRESIQARIGGRSITSDEAMAALEQVLHQGRAGEAVLWLDWAAISRVMPGARSARFAEVSRKDGQDATHGGGESLREELLAAKPEQALERVTETLRAEIARILHLPPAKIESHQSVLELGMDSLMGMELAMAVEERFEVKLSVMLLAEGATVHTLAQKILKSVRGDEQEPAPANAMEAQIAALAAQHALDVPGEEAVEPIETVAP</sequence>
<evidence type="ECO:0000256" key="4">
    <source>
        <dbReference type="ARBA" id="ARBA00022553"/>
    </source>
</evidence>
<dbReference type="HOGENOM" id="CLU_000022_31_5_6"/>
<evidence type="ECO:0000256" key="6">
    <source>
        <dbReference type="ARBA" id="ARBA00022857"/>
    </source>
</evidence>
<feature type="domain" description="Carrier" evidence="11">
    <location>
        <begin position="2399"/>
        <end position="2476"/>
    </location>
</feature>
<dbReference type="Pfam" id="PF16197">
    <property type="entry name" value="KAsynt_C_assoc"/>
    <property type="match status" value="1"/>
</dbReference>
<dbReference type="InterPro" id="IPR014043">
    <property type="entry name" value="Acyl_transferase_dom"/>
</dbReference>
<dbReference type="SUPFAM" id="SSF53335">
    <property type="entry name" value="S-adenosyl-L-methionine-dependent methyltransferases"/>
    <property type="match status" value="1"/>
</dbReference>
<dbReference type="SMART" id="SM00822">
    <property type="entry name" value="PKS_KR"/>
    <property type="match status" value="1"/>
</dbReference>
<dbReference type="Gene3D" id="3.40.50.150">
    <property type="entry name" value="Vaccinia Virus protein VP39"/>
    <property type="match status" value="1"/>
</dbReference>
<dbReference type="InterPro" id="IPR049552">
    <property type="entry name" value="PKS_DH_N"/>
</dbReference>
<dbReference type="InterPro" id="IPR014030">
    <property type="entry name" value="Ketoacyl_synth_N"/>
</dbReference>
<dbReference type="GO" id="GO:0004312">
    <property type="term" value="F:fatty acid synthase activity"/>
    <property type="evidence" value="ECO:0007669"/>
    <property type="project" value="TreeGrafter"/>
</dbReference>
<dbReference type="InterPro" id="IPR050091">
    <property type="entry name" value="PKS_NRPS_Biosynth_Enz"/>
</dbReference>
<dbReference type="SUPFAM" id="SSF47336">
    <property type="entry name" value="ACP-like"/>
    <property type="match status" value="1"/>
</dbReference>
<evidence type="ECO:0000259" key="13">
    <source>
        <dbReference type="PROSITE" id="PS52019"/>
    </source>
</evidence>
<dbReference type="OrthoDB" id="9030879at2"/>
<dbReference type="GO" id="GO:0004315">
    <property type="term" value="F:3-oxoacyl-[acyl-carrier-protein] synthase activity"/>
    <property type="evidence" value="ECO:0007669"/>
    <property type="project" value="InterPro"/>
</dbReference>
<dbReference type="InterPro" id="IPR014031">
    <property type="entry name" value="Ketoacyl_synth_C"/>
</dbReference>
<dbReference type="PROSITE" id="PS50075">
    <property type="entry name" value="CARRIER"/>
    <property type="match status" value="1"/>
</dbReference>
<feature type="domain" description="Ketosynthase family 3 (KS3)" evidence="12">
    <location>
        <begin position="2"/>
        <end position="427"/>
    </location>
</feature>
<evidence type="ECO:0000256" key="9">
    <source>
        <dbReference type="ARBA" id="ARBA00054155"/>
    </source>
</evidence>
<dbReference type="Pfam" id="PF21089">
    <property type="entry name" value="PKS_DH_N"/>
    <property type="match status" value="1"/>
</dbReference>
<dbReference type="InterPro" id="IPR020807">
    <property type="entry name" value="PKS_DH"/>
</dbReference>
<dbReference type="GO" id="GO:0008270">
    <property type="term" value="F:zinc ion binding"/>
    <property type="evidence" value="ECO:0007669"/>
    <property type="project" value="InterPro"/>
</dbReference>
<evidence type="ECO:0000256" key="5">
    <source>
        <dbReference type="ARBA" id="ARBA00022679"/>
    </source>
</evidence>
<dbReference type="InterPro" id="IPR006162">
    <property type="entry name" value="Ppantetheine_attach_site"/>
</dbReference>
<gene>
    <name evidence="14" type="ordered locus">Fraau_2831</name>
</gene>
<dbReference type="PROSITE" id="PS52004">
    <property type="entry name" value="KS3_2"/>
    <property type="match status" value="1"/>
</dbReference>
<dbReference type="SUPFAM" id="SSF53901">
    <property type="entry name" value="Thiolase-like"/>
    <property type="match status" value="1"/>
</dbReference>
<dbReference type="InterPro" id="IPR001227">
    <property type="entry name" value="Ac_transferase_dom_sf"/>
</dbReference>
<name>H8L0C5_FRAAD</name>
<dbReference type="InterPro" id="IPR002364">
    <property type="entry name" value="Quin_OxRdtase/zeta-crystal_CS"/>
</dbReference>
<dbReference type="Pfam" id="PF08240">
    <property type="entry name" value="ADH_N"/>
    <property type="match status" value="1"/>
</dbReference>
<dbReference type="InterPro" id="IPR057326">
    <property type="entry name" value="KR_dom"/>
</dbReference>
<keyword evidence="4" id="KW-0597">Phosphoprotein</keyword>
<dbReference type="InterPro" id="IPR049551">
    <property type="entry name" value="PKS_DH_C"/>
</dbReference>
<dbReference type="EMBL" id="CP003350">
    <property type="protein sequence ID" value="AFC87165.1"/>
    <property type="molecule type" value="Genomic_DNA"/>
</dbReference>
<dbReference type="PROSITE" id="PS00012">
    <property type="entry name" value="PHOSPHOPANTETHEINE"/>
    <property type="match status" value="1"/>
</dbReference>
<dbReference type="Pfam" id="PF14765">
    <property type="entry name" value="PS-DH"/>
    <property type="match status" value="1"/>
</dbReference>
<dbReference type="eggNOG" id="COG0604">
    <property type="taxonomic scope" value="Bacteria"/>
</dbReference>
<dbReference type="InterPro" id="IPR036291">
    <property type="entry name" value="NAD(P)-bd_dom_sf"/>
</dbReference>
<dbReference type="PROSITE" id="PS00606">
    <property type="entry name" value="KS3_1"/>
    <property type="match status" value="1"/>
</dbReference>
<dbReference type="FunFam" id="3.40.47.10:FF:000019">
    <property type="entry name" value="Polyketide synthase type I"/>
    <property type="match status" value="1"/>
</dbReference>
<evidence type="ECO:0000256" key="1">
    <source>
        <dbReference type="ARBA" id="ARBA00005194"/>
    </source>
</evidence>
<dbReference type="SUPFAM" id="SSF55048">
    <property type="entry name" value="Probable ACP-binding domain of malonyl-CoA ACP transacylase"/>
    <property type="match status" value="1"/>
</dbReference>
<dbReference type="SMART" id="SM00829">
    <property type="entry name" value="PKS_ER"/>
    <property type="match status" value="1"/>
</dbReference>
<dbReference type="PROSITE" id="PS01162">
    <property type="entry name" value="QOR_ZETA_CRYSTAL"/>
    <property type="match status" value="1"/>
</dbReference>
<dbReference type="InterPro" id="IPR032821">
    <property type="entry name" value="PKS_assoc"/>
</dbReference>
<dbReference type="InterPro" id="IPR013149">
    <property type="entry name" value="ADH-like_C"/>
</dbReference>
<evidence type="ECO:0000256" key="2">
    <source>
        <dbReference type="ARBA" id="ARBA00006484"/>
    </source>
</evidence>
<dbReference type="PANTHER" id="PTHR43775">
    <property type="entry name" value="FATTY ACID SYNTHASE"/>
    <property type="match status" value="1"/>
</dbReference>
<dbReference type="InterPro" id="IPR036736">
    <property type="entry name" value="ACP-like_sf"/>
</dbReference>